<dbReference type="EC" id="3.6.1.66" evidence="7"/>
<comment type="catalytic activity">
    <reaction evidence="7">
        <text>XTP + H2O = XMP + diphosphate + H(+)</text>
        <dbReference type="Rhea" id="RHEA:28610"/>
        <dbReference type="ChEBI" id="CHEBI:15377"/>
        <dbReference type="ChEBI" id="CHEBI:15378"/>
        <dbReference type="ChEBI" id="CHEBI:33019"/>
        <dbReference type="ChEBI" id="CHEBI:57464"/>
        <dbReference type="ChEBI" id="CHEBI:61314"/>
        <dbReference type="EC" id="3.6.1.66"/>
    </reaction>
</comment>
<dbReference type="InterPro" id="IPR029001">
    <property type="entry name" value="ITPase-like_fam"/>
</dbReference>
<evidence type="ECO:0000256" key="6">
    <source>
        <dbReference type="ARBA" id="ARBA00023080"/>
    </source>
</evidence>
<dbReference type="GeneID" id="83608059"/>
<evidence type="ECO:0000256" key="4">
    <source>
        <dbReference type="ARBA" id="ARBA00022801"/>
    </source>
</evidence>
<dbReference type="Proteomes" id="UP001219297">
    <property type="component" value="Unassembled WGS sequence"/>
</dbReference>
<keyword evidence="5 7" id="KW-0460">Magnesium</keyword>
<comment type="caution">
    <text evidence="9">The sequence shown here is derived from an EMBL/GenBank/DDBJ whole genome shotgun (WGS) entry which is preliminary data.</text>
</comment>
<evidence type="ECO:0000313" key="10">
    <source>
        <dbReference type="Proteomes" id="UP001219297"/>
    </source>
</evidence>
<feature type="binding site" evidence="7">
    <location>
        <begin position="159"/>
        <end position="162"/>
    </location>
    <ligand>
        <name>substrate</name>
    </ligand>
</feature>
<comment type="catalytic activity">
    <reaction evidence="7">
        <text>dITP + H2O = dIMP + diphosphate + H(+)</text>
        <dbReference type="Rhea" id="RHEA:28342"/>
        <dbReference type="ChEBI" id="CHEBI:15377"/>
        <dbReference type="ChEBI" id="CHEBI:15378"/>
        <dbReference type="ChEBI" id="CHEBI:33019"/>
        <dbReference type="ChEBI" id="CHEBI:61194"/>
        <dbReference type="ChEBI" id="CHEBI:61382"/>
        <dbReference type="EC" id="3.6.1.66"/>
    </reaction>
</comment>
<keyword evidence="6 7" id="KW-0546">Nucleotide metabolism</keyword>
<comment type="caution">
    <text evidence="7">Lacks conserved residue(s) required for the propagation of feature annotation.</text>
</comment>
<comment type="cofactor">
    <cofactor evidence="7">
        <name>Mg(2+)</name>
        <dbReference type="ChEBI" id="CHEBI:18420"/>
    </cofactor>
    <text evidence="7">Binds 1 Mg(2+) ion per subunit.</text>
</comment>
<evidence type="ECO:0000313" key="9">
    <source>
        <dbReference type="EMBL" id="MDE1655526.1"/>
    </source>
</evidence>
<dbReference type="HAMAP" id="MF_01405">
    <property type="entry name" value="Non_canon_purine_NTPase"/>
    <property type="match status" value="1"/>
</dbReference>
<dbReference type="InterPro" id="IPR020922">
    <property type="entry name" value="dITP/XTP_pyrophosphatase"/>
</dbReference>
<proteinExistence type="inferred from homology"/>
<gene>
    <name evidence="9" type="primary">rdgB</name>
    <name evidence="9" type="ORF">PWJ81_00355</name>
</gene>
<evidence type="ECO:0000256" key="8">
    <source>
        <dbReference type="RuleBase" id="RU003781"/>
    </source>
</evidence>
<evidence type="ECO:0000256" key="7">
    <source>
        <dbReference type="HAMAP-Rule" id="MF_01405"/>
    </source>
</evidence>
<accession>A0ABT5V3G3</accession>
<dbReference type="NCBIfam" id="TIGR00042">
    <property type="entry name" value="RdgB/HAM1 family non-canonical purine NTP pyrophosphatase"/>
    <property type="match status" value="1"/>
</dbReference>
<feature type="binding site" evidence="7">
    <location>
        <begin position="187"/>
        <end position="188"/>
    </location>
    <ligand>
        <name>substrate</name>
    </ligand>
</feature>
<dbReference type="PANTHER" id="PTHR11067">
    <property type="entry name" value="INOSINE TRIPHOSPHATE PYROPHOSPHATASE/HAM1 PROTEIN"/>
    <property type="match status" value="1"/>
</dbReference>
<evidence type="ECO:0000256" key="1">
    <source>
        <dbReference type="ARBA" id="ARBA00008023"/>
    </source>
</evidence>
<keyword evidence="3 7" id="KW-0547">Nucleotide-binding</keyword>
<reference evidence="9 10" key="1">
    <citation type="submission" date="2023-02" db="EMBL/GenBank/DDBJ databases">
        <title>Defining the Infant Male Urobiome and Moving Towards Mechanisms in Urobiome Research.</title>
        <authorList>
            <person name="Reasoner S."/>
            <person name="Flores V."/>
            <person name="Van Horn G."/>
            <person name="Morales G."/>
            <person name="Peard L."/>
            <person name="Abelson B."/>
            <person name="Manuel C."/>
            <person name="Lee J."/>
            <person name="Baker B."/>
            <person name="Williams T."/>
            <person name="Schmitz J."/>
            <person name="Clayton D."/>
            <person name="Hadjifrangiskou M."/>
        </authorList>
    </citation>
    <scope>NUCLEOTIDE SEQUENCE [LARGE SCALE GENOMIC DNA]</scope>
    <source>
        <strain evidence="9 10">AS1053</strain>
    </source>
</reference>
<dbReference type="Pfam" id="PF01725">
    <property type="entry name" value="Ham1p_like"/>
    <property type="match status" value="1"/>
</dbReference>
<feature type="binding site" evidence="7">
    <location>
        <position position="77"/>
    </location>
    <ligand>
        <name>substrate</name>
    </ligand>
</feature>
<keyword evidence="10" id="KW-1185">Reference proteome</keyword>
<feature type="active site" description="Proton acceptor" evidence="7">
    <location>
        <position position="76"/>
    </location>
</feature>
<organism evidence="9 10">
    <name type="scientific">Actinotignum sanguinis</name>
    <dbReference type="NCBI Taxonomy" id="1445614"/>
    <lineage>
        <taxon>Bacteria</taxon>
        <taxon>Bacillati</taxon>
        <taxon>Actinomycetota</taxon>
        <taxon>Actinomycetes</taxon>
        <taxon>Actinomycetales</taxon>
        <taxon>Actinomycetaceae</taxon>
        <taxon>Actinotignum</taxon>
    </lineage>
</organism>
<feature type="binding site" evidence="7">
    <location>
        <begin position="13"/>
        <end position="18"/>
    </location>
    <ligand>
        <name>substrate</name>
    </ligand>
</feature>
<sequence>MEVAQPRRVVVATGNAHKVTELRNILAPWLNGIELVSGGEFEVPEPVEDGTTFAQNALIKARAYARATGLPAIADDSGLCVDILGGAPGIFSARWSGAHGNDAANRHLLLAQLADVPLANRGAHFHCAAALVTPQGREEVREGDMPGTLLTAERGSGGFGYDPIFAPVGSSRSNAELSPEEKDAICHRGKAFAQLAPVIMQVLLEQH</sequence>
<comment type="subunit">
    <text evidence="7">Homodimer.</text>
</comment>
<protein>
    <recommendedName>
        <fullName evidence="7">dITP/XTP pyrophosphatase</fullName>
        <ecNumber evidence="7">3.6.1.66</ecNumber>
    </recommendedName>
    <alternativeName>
        <fullName evidence="7">Non-canonical purine NTP pyrophosphatase</fullName>
    </alternativeName>
    <alternativeName>
        <fullName evidence="7">Non-standard purine NTP pyrophosphatase</fullName>
    </alternativeName>
    <alternativeName>
        <fullName evidence="7">Nucleoside-triphosphate diphosphatase</fullName>
    </alternativeName>
    <alternativeName>
        <fullName evidence="7">Nucleoside-triphosphate pyrophosphatase</fullName>
        <shortName evidence="7">NTPase</shortName>
    </alternativeName>
</protein>
<dbReference type="RefSeq" id="WP_274733823.1">
    <property type="nucleotide sequence ID" value="NZ_CAMXYX010000012.1"/>
</dbReference>
<comment type="function">
    <text evidence="7">Pyrophosphatase that catalyzes the hydrolysis of nucleoside triphosphates to their monophosphate derivatives, with a high preference for the non-canonical purine nucleotides XTP (xanthosine triphosphate), dITP (deoxyinosine triphosphate) and ITP. Seems to function as a house-cleaning enzyme that removes non-canonical purine nucleotides from the nucleotide pool, thus preventing their incorporation into DNA/RNA and avoiding chromosomal lesions.</text>
</comment>
<evidence type="ECO:0000256" key="5">
    <source>
        <dbReference type="ARBA" id="ARBA00022842"/>
    </source>
</evidence>
<keyword evidence="4 7" id="KW-0378">Hydrolase</keyword>
<comment type="catalytic activity">
    <reaction evidence="7">
        <text>ITP + H2O = IMP + diphosphate + H(+)</text>
        <dbReference type="Rhea" id="RHEA:29399"/>
        <dbReference type="ChEBI" id="CHEBI:15377"/>
        <dbReference type="ChEBI" id="CHEBI:15378"/>
        <dbReference type="ChEBI" id="CHEBI:33019"/>
        <dbReference type="ChEBI" id="CHEBI:58053"/>
        <dbReference type="ChEBI" id="CHEBI:61402"/>
        <dbReference type="EC" id="3.6.1.66"/>
    </reaction>
</comment>
<name>A0ABT5V3G3_9ACTO</name>
<dbReference type="Gene3D" id="3.90.950.10">
    <property type="match status" value="1"/>
</dbReference>
<dbReference type="SUPFAM" id="SSF52972">
    <property type="entry name" value="ITPase-like"/>
    <property type="match status" value="1"/>
</dbReference>
<evidence type="ECO:0000256" key="3">
    <source>
        <dbReference type="ARBA" id="ARBA00022741"/>
    </source>
</evidence>
<feature type="binding site" evidence="7">
    <location>
        <position position="182"/>
    </location>
    <ligand>
        <name>substrate</name>
    </ligand>
</feature>
<dbReference type="EMBL" id="JARBHI010000001">
    <property type="protein sequence ID" value="MDE1655526.1"/>
    <property type="molecule type" value="Genomic_DNA"/>
</dbReference>
<evidence type="ECO:0000256" key="2">
    <source>
        <dbReference type="ARBA" id="ARBA00022723"/>
    </source>
</evidence>
<dbReference type="InterPro" id="IPR002637">
    <property type="entry name" value="RdgB/HAM1"/>
</dbReference>
<comment type="similarity">
    <text evidence="1 7 8">Belongs to the HAM1 NTPase family.</text>
</comment>
<keyword evidence="2 7" id="KW-0479">Metal-binding</keyword>
<feature type="binding site" evidence="7">
    <location>
        <position position="76"/>
    </location>
    <ligand>
        <name>Mg(2+)</name>
        <dbReference type="ChEBI" id="CHEBI:18420"/>
    </ligand>
</feature>
<dbReference type="PANTHER" id="PTHR11067:SF9">
    <property type="entry name" value="INOSINE TRIPHOSPHATE PYROPHOSPHATASE"/>
    <property type="match status" value="1"/>
</dbReference>
<dbReference type="CDD" id="cd00515">
    <property type="entry name" value="HAM1"/>
    <property type="match status" value="1"/>
</dbReference>